<comment type="subcellular location">
    <subcellularLocation>
        <location evidence="1">Nucleus</location>
    </subcellularLocation>
</comment>
<accession>A0A8C7LHZ2</accession>
<evidence type="ECO:0000256" key="1">
    <source>
        <dbReference type="PROSITE-ProRule" id="PRU00649"/>
    </source>
</evidence>
<dbReference type="GO" id="GO:0006351">
    <property type="term" value="P:DNA-templated transcription"/>
    <property type="evidence" value="ECO:0007669"/>
    <property type="project" value="InterPro"/>
</dbReference>
<dbReference type="Gene3D" id="2.20.25.10">
    <property type="match status" value="1"/>
</dbReference>
<dbReference type="SUPFAM" id="SSF47676">
    <property type="entry name" value="Conserved domain common to transcription factors TFIIS, elongin A, CRSP70"/>
    <property type="match status" value="1"/>
</dbReference>
<dbReference type="PROSITE" id="PS51319">
    <property type="entry name" value="TFIIS_N"/>
    <property type="match status" value="1"/>
</dbReference>
<name>A0A8C7LHZ2_ONCKI</name>
<dbReference type="InterPro" id="IPR035100">
    <property type="entry name" value="TF_IIS-typ"/>
</dbReference>
<evidence type="ECO:0000259" key="3">
    <source>
        <dbReference type="PROSITE" id="PS51319"/>
    </source>
</evidence>
<dbReference type="InterPro" id="IPR003618">
    <property type="entry name" value="TFIIS_cen_dom"/>
</dbReference>
<feature type="compositionally biased region" description="Polar residues" evidence="2">
    <location>
        <begin position="193"/>
        <end position="215"/>
    </location>
</feature>
<keyword evidence="1" id="KW-0539">Nucleus</keyword>
<organism evidence="5 6">
    <name type="scientific">Oncorhynchus kisutch</name>
    <name type="common">Coho salmon</name>
    <name type="synonym">Salmo kisutch</name>
    <dbReference type="NCBI Taxonomy" id="8019"/>
    <lineage>
        <taxon>Eukaryota</taxon>
        <taxon>Metazoa</taxon>
        <taxon>Chordata</taxon>
        <taxon>Craniata</taxon>
        <taxon>Vertebrata</taxon>
        <taxon>Euteleostomi</taxon>
        <taxon>Actinopterygii</taxon>
        <taxon>Neopterygii</taxon>
        <taxon>Teleostei</taxon>
        <taxon>Protacanthopterygii</taxon>
        <taxon>Salmoniformes</taxon>
        <taxon>Salmonidae</taxon>
        <taxon>Salmoninae</taxon>
        <taxon>Oncorhynchus</taxon>
    </lineage>
</organism>
<dbReference type="PANTHER" id="PTHR11477:SF7">
    <property type="entry name" value="TRANSCRIPTION ELONGATION FACTOR A N-TERMINAL AND CENTRAL DOMAIN-CONTAINING PROTEIN"/>
    <property type="match status" value="1"/>
</dbReference>
<dbReference type="PROSITE" id="PS51321">
    <property type="entry name" value="TFIIS_CENTRAL"/>
    <property type="match status" value="1"/>
</dbReference>
<dbReference type="PIRSF" id="PIRSF006704">
    <property type="entry name" value="TF_IIS"/>
    <property type="match status" value="1"/>
</dbReference>
<dbReference type="Gene3D" id="1.20.930.10">
    <property type="entry name" value="Conserved domain common to transcription factors TFIIS, elongin A, CRSP70"/>
    <property type="match status" value="1"/>
</dbReference>
<reference evidence="5" key="1">
    <citation type="submission" date="2025-08" db="UniProtKB">
        <authorList>
            <consortium name="Ensembl"/>
        </authorList>
    </citation>
    <scope>IDENTIFICATION</scope>
</reference>
<feature type="region of interest" description="Disordered" evidence="2">
    <location>
        <begin position="190"/>
        <end position="233"/>
    </location>
</feature>
<proteinExistence type="predicted"/>
<dbReference type="Pfam" id="PF07500">
    <property type="entry name" value="TFIIS_M"/>
    <property type="match status" value="1"/>
</dbReference>
<dbReference type="Gene3D" id="1.10.472.30">
    <property type="entry name" value="Transcription elongation factor S-II, central domain"/>
    <property type="match status" value="1"/>
</dbReference>
<dbReference type="InterPro" id="IPR017923">
    <property type="entry name" value="TFIIS_N"/>
</dbReference>
<dbReference type="PANTHER" id="PTHR11477">
    <property type="entry name" value="TRANSCRIPTION FACTOR S-II ZINC FINGER DOMAIN-CONTAINING PROTEIN"/>
    <property type="match status" value="1"/>
</dbReference>
<feature type="domain" description="TFIIS N-terminal" evidence="3">
    <location>
        <begin position="40"/>
        <end position="116"/>
    </location>
</feature>
<feature type="domain" description="TFIIS central" evidence="4">
    <location>
        <begin position="236"/>
        <end position="351"/>
    </location>
</feature>
<dbReference type="GO" id="GO:0005634">
    <property type="term" value="C:nucleus"/>
    <property type="evidence" value="ECO:0007669"/>
    <property type="project" value="UniProtKB-SubCell"/>
</dbReference>
<evidence type="ECO:0000256" key="2">
    <source>
        <dbReference type="SAM" id="MobiDB-lite"/>
    </source>
</evidence>
<dbReference type="SMART" id="SM00510">
    <property type="entry name" value="TFS2M"/>
    <property type="match status" value="1"/>
</dbReference>
<sequence>MLQQVTVGHRKTKQIWRLTAQELQFDSNVSKNMTTMDTKQITHHALQMDKFNRAGNYGNIMPLLTTLDNACVTCEQLQGTDIVRVLYRLLKTCSDNSVKKTAKHLLSKWKKLYSHPYHISKENGSEEEFTVIGESMLADEACLADKGGLAAGDASKPVELGVSCEHVVFHTGSEDRTLKNETKCGRAKGEGLSSWQAAGDSSSGSILPTLSKQSEPPTTTSLDTPPLCKDSSDSGLRTKCIQLLHGALDPETSKEAEGKTADLARVIEVHIHALHRANQAKYKACIRSKVANLRNPKNGHLRCGLLGGSLGPEVFAGMSLEEMANEELQRLREEYSSQGVSERQLPQGVEGTPTQKLRCRRCEGSDCRVTQVSRSTLFLPAWVRQATADQDAMTFVTCSRCGEQWYHSGWVCL</sequence>
<dbReference type="Ensembl" id="ENSOKIT00005125286.1">
    <property type="protein sequence ID" value="ENSOKIP00005117187.1"/>
    <property type="gene ID" value="ENSOKIG00005050691.1"/>
</dbReference>
<dbReference type="SUPFAM" id="SSF46942">
    <property type="entry name" value="Elongation factor TFIIS domain 2"/>
    <property type="match status" value="1"/>
</dbReference>
<dbReference type="Proteomes" id="UP000694557">
    <property type="component" value="Unassembled WGS sequence"/>
</dbReference>
<dbReference type="AlphaFoldDB" id="A0A8C7LHZ2"/>
<dbReference type="GeneTree" id="ENSGT00940000162067"/>
<feature type="compositionally biased region" description="Low complexity" evidence="2">
    <location>
        <begin position="216"/>
        <end position="227"/>
    </location>
</feature>
<dbReference type="InterPro" id="IPR036575">
    <property type="entry name" value="TFIIS_cen_dom_sf"/>
</dbReference>
<protein>
    <submittedName>
        <fullName evidence="5">Transcription elongation factor A N-terminal and central domain containing</fullName>
    </submittedName>
</protein>
<dbReference type="Pfam" id="PF08711">
    <property type="entry name" value="Med26"/>
    <property type="match status" value="1"/>
</dbReference>
<evidence type="ECO:0000259" key="4">
    <source>
        <dbReference type="PROSITE" id="PS51321"/>
    </source>
</evidence>
<evidence type="ECO:0000313" key="5">
    <source>
        <dbReference type="Ensembl" id="ENSOKIP00005117187.1"/>
    </source>
</evidence>
<dbReference type="InterPro" id="IPR035441">
    <property type="entry name" value="TFIIS/LEDGF_dom_sf"/>
</dbReference>
<keyword evidence="6" id="KW-1185">Reference proteome</keyword>
<gene>
    <name evidence="5" type="primary">TCEANC</name>
</gene>
<evidence type="ECO:0000313" key="6">
    <source>
        <dbReference type="Proteomes" id="UP000694557"/>
    </source>
</evidence>
<dbReference type="SUPFAM" id="SSF57783">
    <property type="entry name" value="Zinc beta-ribbon"/>
    <property type="match status" value="1"/>
</dbReference>
<reference evidence="5" key="2">
    <citation type="submission" date="2025-09" db="UniProtKB">
        <authorList>
            <consortium name="Ensembl"/>
        </authorList>
    </citation>
    <scope>IDENTIFICATION</scope>
</reference>